<protein>
    <submittedName>
        <fullName evidence="4">Response regulator NasT</fullName>
    </submittedName>
</protein>
<dbReference type="SUPFAM" id="SSF52172">
    <property type="entry name" value="CheY-like"/>
    <property type="match status" value="1"/>
</dbReference>
<evidence type="ECO:0000256" key="1">
    <source>
        <dbReference type="PROSITE-ProRule" id="PRU00169"/>
    </source>
</evidence>
<dbReference type="InterPro" id="IPR011006">
    <property type="entry name" value="CheY-like_superfamily"/>
</dbReference>
<dbReference type="PROSITE" id="PS50921">
    <property type="entry name" value="ANTAR"/>
    <property type="match status" value="1"/>
</dbReference>
<sequence>MRVLIADSSPRRAVALSDILSVDAALTVMRPEPGMTLLDAVRMVQPDIVLVDLDRADRDALDSVRVLAGAGTDRPIALFVDRDDEALMREAFDAGVCSYNVIETLPHDVKPLLRAAIALFGRFQAQARALSDAQRHLSDRAAIDQAKRLFMKSENTSEAAAHRWFQKRAMQDGRRMVDICHQYLDRKAPGPKS</sequence>
<dbReference type="InterPro" id="IPR036388">
    <property type="entry name" value="WH-like_DNA-bd_sf"/>
</dbReference>
<dbReference type="InterPro" id="IPR005561">
    <property type="entry name" value="ANTAR"/>
</dbReference>
<dbReference type="RefSeq" id="WP_023977967.1">
    <property type="nucleotide sequence ID" value="NZ_CBLX010000010.1"/>
</dbReference>
<dbReference type="InterPro" id="IPR008327">
    <property type="entry name" value="Sig_transdc_resp-reg_antiterm"/>
</dbReference>
<evidence type="ECO:0000313" key="5">
    <source>
        <dbReference type="Proteomes" id="UP000027583"/>
    </source>
</evidence>
<keyword evidence="1" id="KW-0597">Phosphoprotein</keyword>
<dbReference type="InterPro" id="IPR001789">
    <property type="entry name" value="Sig_transdc_resp-reg_receiver"/>
</dbReference>
<dbReference type="GO" id="GO:0003723">
    <property type="term" value="F:RNA binding"/>
    <property type="evidence" value="ECO:0007669"/>
    <property type="project" value="InterPro"/>
</dbReference>
<dbReference type="Proteomes" id="UP000027583">
    <property type="component" value="Unassembled WGS sequence"/>
</dbReference>
<dbReference type="EMBL" id="CBLX010000010">
    <property type="protein sequence ID" value="CDG39700.1"/>
    <property type="molecule type" value="Genomic_DNA"/>
</dbReference>
<reference evidence="4 5" key="2">
    <citation type="journal article" date="2014" name="PLoS ONE">
        <title>Evolution of mitochondria reconstructed from the energy metabolism of living bacteria.</title>
        <authorList>
            <person name="Degli Esposti M."/>
            <person name="Chouaia B."/>
            <person name="Comandatore F."/>
            <person name="Crotti E."/>
            <person name="Sassera D."/>
            <person name="Lievens P.M."/>
            <person name="Daffonchio D."/>
            <person name="Bandi C."/>
        </authorList>
    </citation>
    <scope>NUCLEOTIDE SEQUENCE [LARGE SCALE GENOMIC DNA]</scope>
    <source>
        <strain evidence="4 5">SF2.1</strain>
    </source>
</reference>
<gene>
    <name evidence="4" type="ORF">ASAP_1655</name>
</gene>
<feature type="domain" description="ANTAR" evidence="3">
    <location>
        <begin position="123"/>
        <end position="184"/>
    </location>
</feature>
<dbReference type="PIRSF" id="PIRSF036382">
    <property type="entry name" value="RR_antiterm"/>
    <property type="match status" value="1"/>
</dbReference>
<comment type="caution">
    <text evidence="4">The sequence shown here is derived from an EMBL/GenBank/DDBJ whole genome shotgun (WGS) entry which is preliminary data.</text>
</comment>
<dbReference type="Pfam" id="PF03861">
    <property type="entry name" value="ANTAR"/>
    <property type="match status" value="1"/>
</dbReference>
<dbReference type="PROSITE" id="PS50110">
    <property type="entry name" value="RESPONSE_REGULATORY"/>
    <property type="match status" value="1"/>
</dbReference>
<evidence type="ECO:0000259" key="2">
    <source>
        <dbReference type="PROSITE" id="PS50110"/>
    </source>
</evidence>
<dbReference type="Gene3D" id="3.40.50.2300">
    <property type="match status" value="1"/>
</dbReference>
<dbReference type="GO" id="GO:0000160">
    <property type="term" value="P:phosphorelay signal transduction system"/>
    <property type="evidence" value="ECO:0007669"/>
    <property type="project" value="InterPro"/>
</dbReference>
<organism evidence="4 5">
    <name type="scientific">Asaia bogorensis</name>
    <dbReference type="NCBI Taxonomy" id="91915"/>
    <lineage>
        <taxon>Bacteria</taxon>
        <taxon>Pseudomonadati</taxon>
        <taxon>Pseudomonadota</taxon>
        <taxon>Alphaproteobacteria</taxon>
        <taxon>Acetobacterales</taxon>
        <taxon>Acetobacteraceae</taxon>
        <taxon>Asaia</taxon>
    </lineage>
</organism>
<dbReference type="Gene3D" id="1.10.10.10">
    <property type="entry name" value="Winged helix-like DNA-binding domain superfamily/Winged helix DNA-binding domain"/>
    <property type="match status" value="1"/>
</dbReference>
<accession>A0A060QFN2</accession>
<proteinExistence type="predicted"/>
<feature type="domain" description="Response regulatory" evidence="2">
    <location>
        <begin position="2"/>
        <end position="117"/>
    </location>
</feature>
<dbReference type="AlphaFoldDB" id="A0A060QFN2"/>
<dbReference type="SMART" id="SM01012">
    <property type="entry name" value="ANTAR"/>
    <property type="match status" value="1"/>
</dbReference>
<name>A0A060QFN2_9PROT</name>
<dbReference type="eggNOG" id="COG3707">
    <property type="taxonomic scope" value="Bacteria"/>
</dbReference>
<evidence type="ECO:0000259" key="3">
    <source>
        <dbReference type="PROSITE" id="PS50921"/>
    </source>
</evidence>
<reference evidence="4 5" key="1">
    <citation type="journal article" date="2014" name="Genome Biol. Evol.">
        <title>Acetic acid bacteria genomes reveal functional traits for adaptation to life in insect guts.</title>
        <authorList>
            <person name="Chouaia B."/>
            <person name="Gaiarsa S."/>
            <person name="Crotti E."/>
            <person name="Comandatore F."/>
            <person name="Degli Esposti M."/>
            <person name="Ricci I."/>
            <person name="Alma A."/>
            <person name="Favia G."/>
            <person name="Bandi C."/>
            <person name="Daffonchio D."/>
        </authorList>
    </citation>
    <scope>NUCLEOTIDE SEQUENCE [LARGE SCALE GENOMIC DNA]</scope>
    <source>
        <strain evidence="4 5">SF2.1</strain>
    </source>
</reference>
<feature type="modified residue" description="4-aspartylphosphate" evidence="1">
    <location>
        <position position="52"/>
    </location>
</feature>
<evidence type="ECO:0000313" key="4">
    <source>
        <dbReference type="EMBL" id="CDG39700.1"/>
    </source>
</evidence>